<organism evidence="9">
    <name type="scientific">Acetithermum autotrophicum</name>
    <dbReference type="NCBI Taxonomy" id="1446466"/>
    <lineage>
        <taxon>Bacteria</taxon>
        <taxon>Candidatus Bipolaricaulota</taxon>
        <taxon>Candidatus Acetithermum</taxon>
    </lineage>
</organism>
<feature type="domain" description="RecX second three-helical" evidence="6">
    <location>
        <begin position="53"/>
        <end position="94"/>
    </location>
</feature>
<reference evidence="9" key="1">
    <citation type="journal article" date="2005" name="Environ. Microbiol.">
        <title>Genetic and functional properties of uncultivated thermophilic crenarchaeotes from a subsurface gold mine as revealed by analysis of genome fragments.</title>
        <authorList>
            <person name="Nunoura T."/>
            <person name="Hirayama H."/>
            <person name="Takami H."/>
            <person name="Oida H."/>
            <person name="Nishi S."/>
            <person name="Shimamura S."/>
            <person name="Suzuki Y."/>
            <person name="Inagaki F."/>
            <person name="Takai K."/>
            <person name="Nealson K.H."/>
            <person name="Horikoshi K."/>
        </authorList>
    </citation>
    <scope>NUCLEOTIDE SEQUENCE</scope>
</reference>
<dbReference type="Pfam" id="PF21981">
    <property type="entry name" value="RecX_HTH3"/>
    <property type="match status" value="1"/>
</dbReference>
<dbReference type="PANTHER" id="PTHR33602">
    <property type="entry name" value="REGULATORY PROTEIN RECX FAMILY PROTEIN"/>
    <property type="match status" value="1"/>
</dbReference>
<reference evidence="9" key="2">
    <citation type="journal article" date="2012" name="PLoS ONE">
        <title>A Deeply Branching Thermophilic Bacterium with an Ancient Acetyl-CoA Pathway Dominates a Subsurface Ecosystem.</title>
        <authorList>
            <person name="Takami H."/>
            <person name="Noguchi H."/>
            <person name="Takaki Y."/>
            <person name="Uchiyama I."/>
            <person name="Toyoda A."/>
            <person name="Nishi S."/>
            <person name="Chee G.-J."/>
            <person name="Arai W."/>
            <person name="Nunoura T."/>
            <person name="Itoh T."/>
            <person name="Hattori M."/>
            <person name="Takai K."/>
        </authorList>
    </citation>
    <scope>NUCLEOTIDE SEQUENCE</scope>
</reference>
<dbReference type="InterPro" id="IPR053926">
    <property type="entry name" value="RecX_HTH_1st"/>
</dbReference>
<evidence type="ECO:0000256" key="1">
    <source>
        <dbReference type="ARBA" id="ARBA00004496"/>
    </source>
</evidence>
<feature type="domain" description="RecX third three-helical" evidence="7">
    <location>
        <begin position="100"/>
        <end position="146"/>
    </location>
</feature>
<gene>
    <name evidence="5" type="primary">recX</name>
    <name evidence="9" type="ORF">HGMM_OP2C310</name>
</gene>
<accession>H5SRP5</accession>
<comment type="subcellular location">
    <subcellularLocation>
        <location evidence="1 5">Cytoplasm</location>
    </subcellularLocation>
</comment>
<evidence type="ECO:0000259" key="8">
    <source>
        <dbReference type="Pfam" id="PF21982"/>
    </source>
</evidence>
<dbReference type="Gene3D" id="1.10.10.10">
    <property type="entry name" value="Winged helix-like DNA-binding domain superfamily/Winged helix DNA-binding domain"/>
    <property type="match status" value="3"/>
</dbReference>
<evidence type="ECO:0000256" key="4">
    <source>
        <dbReference type="ARBA" id="ARBA00022490"/>
    </source>
</evidence>
<feature type="domain" description="RecX first three-helical" evidence="8">
    <location>
        <begin position="7"/>
        <end position="44"/>
    </location>
</feature>
<dbReference type="Pfam" id="PF02631">
    <property type="entry name" value="RecX_HTH2"/>
    <property type="match status" value="1"/>
</dbReference>
<dbReference type="PANTHER" id="PTHR33602:SF1">
    <property type="entry name" value="REGULATORY PROTEIN RECX FAMILY PROTEIN"/>
    <property type="match status" value="1"/>
</dbReference>
<comment type="function">
    <text evidence="5">Modulates RecA activity.</text>
</comment>
<evidence type="ECO:0000256" key="3">
    <source>
        <dbReference type="ARBA" id="ARBA00018111"/>
    </source>
</evidence>
<dbReference type="InterPro" id="IPR053925">
    <property type="entry name" value="RecX_HTH_3rd"/>
</dbReference>
<protein>
    <recommendedName>
        <fullName evidence="3 5">Regulatory protein RecX</fullName>
    </recommendedName>
</protein>
<name>H5SRP5_ACEAU</name>
<dbReference type="InterPro" id="IPR036388">
    <property type="entry name" value="WH-like_DNA-bd_sf"/>
</dbReference>
<keyword evidence="4 5" id="KW-0963">Cytoplasm</keyword>
<dbReference type="EMBL" id="AP011801">
    <property type="protein sequence ID" value="BAL58762.1"/>
    <property type="molecule type" value="Genomic_DNA"/>
</dbReference>
<dbReference type="InterPro" id="IPR053924">
    <property type="entry name" value="RecX_HTH_2nd"/>
</dbReference>
<dbReference type="GO" id="GO:0006282">
    <property type="term" value="P:regulation of DNA repair"/>
    <property type="evidence" value="ECO:0007669"/>
    <property type="project" value="UniProtKB-UniRule"/>
</dbReference>
<dbReference type="Pfam" id="PF21982">
    <property type="entry name" value="RecX_HTH1"/>
    <property type="match status" value="1"/>
</dbReference>
<evidence type="ECO:0000313" key="9">
    <source>
        <dbReference type="EMBL" id="BAL58762.1"/>
    </source>
</evidence>
<dbReference type="GO" id="GO:0005737">
    <property type="term" value="C:cytoplasm"/>
    <property type="evidence" value="ECO:0007669"/>
    <property type="project" value="UniProtKB-SubCell"/>
</dbReference>
<comment type="similarity">
    <text evidence="2 5">Belongs to the RecX family.</text>
</comment>
<evidence type="ECO:0000259" key="7">
    <source>
        <dbReference type="Pfam" id="PF21981"/>
    </source>
</evidence>
<evidence type="ECO:0000256" key="2">
    <source>
        <dbReference type="ARBA" id="ARBA00009695"/>
    </source>
</evidence>
<evidence type="ECO:0000256" key="5">
    <source>
        <dbReference type="HAMAP-Rule" id="MF_01114"/>
    </source>
</evidence>
<dbReference type="InterPro" id="IPR003783">
    <property type="entry name" value="Regulatory_RecX"/>
</dbReference>
<dbReference type="HAMAP" id="MF_01114">
    <property type="entry name" value="RecX"/>
    <property type="match status" value="1"/>
</dbReference>
<proteinExistence type="inferred from homology"/>
<sequence>MTKEERARAYLLKLLKHRPRSRHEAFVRLQQKGFSEEIVESVLEQAARAGVLDDAKFAQLWVEDRLARRPRSRRMLERELRAKGVAPEHIQRALARAGLDEEALVRELIAERSPRLRSLDEQTRRRRLVGFLRRRGFSERIIRRALGDAE</sequence>
<evidence type="ECO:0000259" key="6">
    <source>
        <dbReference type="Pfam" id="PF02631"/>
    </source>
</evidence>
<dbReference type="AlphaFoldDB" id="H5SRP5"/>